<gene>
    <name evidence="1" type="ORF">ACCO45_004962</name>
</gene>
<comment type="caution">
    <text evidence="1">The sequence shown here is derived from an EMBL/GenBank/DDBJ whole genome shotgun (WGS) entry which is preliminary data.</text>
</comment>
<proteinExistence type="predicted"/>
<accession>A0ACC4DU22</accession>
<dbReference type="Proteomes" id="UP001638806">
    <property type="component" value="Unassembled WGS sequence"/>
</dbReference>
<protein>
    <submittedName>
        <fullName evidence="1">Uncharacterized protein</fullName>
    </submittedName>
</protein>
<sequence length="217" mass="23318">MLASSRGFHVVEGEGRDLAGLANVSRRARPSHRNRGNAMCRAHNGVAFSLGDFQHVCFFLDDKHGLFLVGPAAAGPVVCVVCPTVVEKSVSSALRVVDAPPPRDEEHLHSSQSGRVTQCSLPERQRLTSAPWATNARCHRPASGRPQTHNVGQAAFEHLVRCRLDRLIISDAGALSLPMLLATLRGTTGLIPTATFSAAVAQDMLANTYQHNWASIS</sequence>
<keyword evidence="2" id="KW-1185">Reference proteome</keyword>
<organism evidence="1 2">
    <name type="scientific">Purpureocillium lilacinum</name>
    <name type="common">Paecilomyces lilacinus</name>
    <dbReference type="NCBI Taxonomy" id="33203"/>
    <lineage>
        <taxon>Eukaryota</taxon>
        <taxon>Fungi</taxon>
        <taxon>Dikarya</taxon>
        <taxon>Ascomycota</taxon>
        <taxon>Pezizomycotina</taxon>
        <taxon>Sordariomycetes</taxon>
        <taxon>Hypocreomycetidae</taxon>
        <taxon>Hypocreales</taxon>
        <taxon>Ophiocordycipitaceae</taxon>
        <taxon>Purpureocillium</taxon>
    </lineage>
</organism>
<name>A0ACC4DU22_PURLI</name>
<evidence type="ECO:0000313" key="1">
    <source>
        <dbReference type="EMBL" id="KAL3959845.1"/>
    </source>
</evidence>
<reference evidence="1" key="1">
    <citation type="submission" date="2024-12" db="EMBL/GenBank/DDBJ databases">
        <title>Comparative genomics and development of molecular markers within Purpureocillium lilacinum and among Purpureocillium species.</title>
        <authorList>
            <person name="Yeh Z.-Y."/>
            <person name="Ni N.-T."/>
            <person name="Lo P.-H."/>
            <person name="Mushyakhwo K."/>
            <person name="Lin C.-F."/>
            <person name="Nai Y.-S."/>
        </authorList>
    </citation>
    <scope>NUCLEOTIDE SEQUENCE</scope>
    <source>
        <strain evidence="1">NCHU-NPUST-175</strain>
    </source>
</reference>
<dbReference type="EMBL" id="JBGNUJ010000004">
    <property type="protein sequence ID" value="KAL3959845.1"/>
    <property type="molecule type" value="Genomic_DNA"/>
</dbReference>
<evidence type="ECO:0000313" key="2">
    <source>
        <dbReference type="Proteomes" id="UP001638806"/>
    </source>
</evidence>